<dbReference type="Pfam" id="PF13520">
    <property type="entry name" value="AA_permease_2"/>
    <property type="match status" value="1"/>
</dbReference>
<gene>
    <name evidence="7" type="ORF">METZ01_LOCUS190891</name>
</gene>
<feature type="transmembrane region" description="Helical" evidence="6">
    <location>
        <begin position="361"/>
        <end position="380"/>
    </location>
</feature>
<organism evidence="7">
    <name type="scientific">marine metagenome</name>
    <dbReference type="NCBI Taxonomy" id="408172"/>
    <lineage>
        <taxon>unclassified sequences</taxon>
        <taxon>metagenomes</taxon>
        <taxon>ecological metagenomes</taxon>
    </lineage>
</organism>
<feature type="transmembrane region" description="Helical" evidence="6">
    <location>
        <begin position="24"/>
        <end position="47"/>
    </location>
</feature>
<proteinExistence type="predicted"/>
<evidence type="ECO:0000256" key="1">
    <source>
        <dbReference type="ARBA" id="ARBA00004651"/>
    </source>
</evidence>
<feature type="transmembrane region" description="Helical" evidence="6">
    <location>
        <begin position="100"/>
        <end position="127"/>
    </location>
</feature>
<dbReference type="EMBL" id="UINC01039487">
    <property type="protein sequence ID" value="SVB38037.1"/>
    <property type="molecule type" value="Genomic_DNA"/>
</dbReference>
<feature type="transmembrane region" description="Helical" evidence="6">
    <location>
        <begin position="147"/>
        <end position="164"/>
    </location>
</feature>
<feature type="transmembrane region" description="Helical" evidence="6">
    <location>
        <begin position="257"/>
        <end position="276"/>
    </location>
</feature>
<dbReference type="InterPro" id="IPR050367">
    <property type="entry name" value="APC_superfamily"/>
</dbReference>
<evidence type="ECO:0000313" key="7">
    <source>
        <dbReference type="EMBL" id="SVB38037.1"/>
    </source>
</evidence>
<dbReference type="PANTHER" id="PTHR42770">
    <property type="entry name" value="AMINO ACID TRANSPORTER-RELATED"/>
    <property type="match status" value="1"/>
</dbReference>
<keyword evidence="2" id="KW-1003">Cell membrane</keyword>
<feature type="transmembrane region" description="Helical" evidence="6">
    <location>
        <begin position="224"/>
        <end position="245"/>
    </location>
</feature>
<comment type="subcellular location">
    <subcellularLocation>
        <location evidence="1">Cell membrane</location>
        <topology evidence="1">Multi-pass membrane protein</topology>
    </subcellularLocation>
</comment>
<dbReference type="GO" id="GO:0022857">
    <property type="term" value="F:transmembrane transporter activity"/>
    <property type="evidence" value="ECO:0007669"/>
    <property type="project" value="InterPro"/>
</dbReference>
<dbReference type="Gene3D" id="1.20.1740.10">
    <property type="entry name" value="Amino acid/polyamine transporter I"/>
    <property type="match status" value="1"/>
</dbReference>
<sequence>MTRPINYPSAPSAGGTGLARNMGLLGLAATGICSMLGAAINVVPMMIQRNVPGIGPYVLQAYVFAAIPAFLAALAYAILSSAMPPAGGSYVYGSRGLNPYLGFVASFSQWFGLSIAIGVVSYLLIPFLRDIAVALDWQPLASKLDTGHVRVGLALVFLWTFVGVNMRGIQLYERTLVPLMFLMFALGAVVIVAGFTFDHQDFAAALMAREGRAIPEVPSAPFRIGPYLAAAALLFSSFIGFDSIAQAGGEARNPGRSLPLAICIAVVTVGSFYMLFTAAMYHAVPWQYVAEQAQTQDLTAPGLLGYLLPPAWTVAIVAGAAVALINDLPAMLLAVSRLMFAWAEDGIFPKSVARVHPEWNTPTVALVLSGLMASLAIFGSHIAGDFFLGVDVLVTSMLVNFLVMCLAVLALPRRNPEIARAVHVVRSRSVQVPLAAAGAIMLAGFLGVHVWKDLTAQVGAWYFHSTFIWLAVMAISTVIYIRELRKLRGRGVDVDTLFSTLPPE</sequence>
<evidence type="ECO:0000256" key="5">
    <source>
        <dbReference type="ARBA" id="ARBA00023136"/>
    </source>
</evidence>
<dbReference type="PIRSF" id="PIRSF006060">
    <property type="entry name" value="AA_transporter"/>
    <property type="match status" value="1"/>
</dbReference>
<feature type="transmembrane region" description="Helical" evidence="6">
    <location>
        <begin position="311"/>
        <end position="340"/>
    </location>
</feature>
<keyword evidence="4 6" id="KW-1133">Transmembrane helix</keyword>
<dbReference type="InterPro" id="IPR002293">
    <property type="entry name" value="AA/rel_permease1"/>
</dbReference>
<evidence type="ECO:0000256" key="4">
    <source>
        <dbReference type="ARBA" id="ARBA00022989"/>
    </source>
</evidence>
<feature type="transmembrane region" description="Helical" evidence="6">
    <location>
        <begin position="432"/>
        <end position="450"/>
    </location>
</feature>
<evidence type="ECO:0000256" key="2">
    <source>
        <dbReference type="ARBA" id="ARBA00022475"/>
    </source>
</evidence>
<feature type="transmembrane region" description="Helical" evidence="6">
    <location>
        <begin position="386"/>
        <end position="411"/>
    </location>
</feature>
<evidence type="ECO:0008006" key="8">
    <source>
        <dbReference type="Google" id="ProtNLM"/>
    </source>
</evidence>
<keyword evidence="3 6" id="KW-0812">Transmembrane</keyword>
<evidence type="ECO:0000256" key="3">
    <source>
        <dbReference type="ARBA" id="ARBA00022692"/>
    </source>
</evidence>
<accession>A0A382DK95</accession>
<evidence type="ECO:0000256" key="6">
    <source>
        <dbReference type="SAM" id="Phobius"/>
    </source>
</evidence>
<reference evidence="7" key="1">
    <citation type="submission" date="2018-05" db="EMBL/GenBank/DDBJ databases">
        <authorList>
            <person name="Lanie J.A."/>
            <person name="Ng W.-L."/>
            <person name="Kazmierczak K.M."/>
            <person name="Andrzejewski T.M."/>
            <person name="Davidsen T.M."/>
            <person name="Wayne K.J."/>
            <person name="Tettelin H."/>
            <person name="Glass J.I."/>
            <person name="Rusch D."/>
            <person name="Podicherti R."/>
            <person name="Tsui H.-C.T."/>
            <person name="Winkler M.E."/>
        </authorList>
    </citation>
    <scope>NUCLEOTIDE SEQUENCE</scope>
</reference>
<protein>
    <recommendedName>
        <fullName evidence="8">Amino acid permease/ SLC12A domain-containing protein</fullName>
    </recommendedName>
</protein>
<dbReference type="AlphaFoldDB" id="A0A382DK95"/>
<feature type="transmembrane region" description="Helical" evidence="6">
    <location>
        <begin position="59"/>
        <end position="79"/>
    </location>
</feature>
<dbReference type="PANTHER" id="PTHR42770:SF7">
    <property type="entry name" value="MEMBRANE PROTEIN"/>
    <property type="match status" value="1"/>
</dbReference>
<feature type="transmembrane region" description="Helical" evidence="6">
    <location>
        <begin position="176"/>
        <end position="197"/>
    </location>
</feature>
<keyword evidence="5 6" id="KW-0472">Membrane</keyword>
<dbReference type="GO" id="GO:0005886">
    <property type="term" value="C:plasma membrane"/>
    <property type="evidence" value="ECO:0007669"/>
    <property type="project" value="UniProtKB-SubCell"/>
</dbReference>
<feature type="transmembrane region" description="Helical" evidence="6">
    <location>
        <begin position="462"/>
        <end position="481"/>
    </location>
</feature>
<name>A0A382DK95_9ZZZZ</name>